<evidence type="ECO:0008006" key="3">
    <source>
        <dbReference type="Google" id="ProtNLM"/>
    </source>
</evidence>
<proteinExistence type="predicted"/>
<evidence type="ECO:0000313" key="1">
    <source>
        <dbReference type="EMBL" id="CAG9608586.1"/>
    </source>
</evidence>
<dbReference type="Proteomes" id="UP000789845">
    <property type="component" value="Unassembled WGS sequence"/>
</dbReference>
<sequence>MYQTELNKYSNRMLDEINLKREMMIKSAKATGYTSKETIFYSQELDKLIFEYQCTFRNEHKPSKPLRNCFHQMLVWPIASLSSEIIYI</sequence>
<gene>
    <name evidence="1" type="ORF">NEOCIP111885_02303</name>
</gene>
<dbReference type="InterPro" id="IPR036638">
    <property type="entry name" value="HLH_DNA-bd_sf"/>
</dbReference>
<dbReference type="InterPro" id="IPR037208">
    <property type="entry name" value="Spo0E-like_sf"/>
</dbReference>
<dbReference type="Pfam" id="PF09388">
    <property type="entry name" value="SpoOE-like"/>
    <property type="match status" value="1"/>
</dbReference>
<comment type="caution">
    <text evidence="1">The sequence shown here is derived from an EMBL/GenBank/DDBJ whole genome shotgun (WGS) entry which is preliminary data.</text>
</comment>
<protein>
    <recommendedName>
        <fullName evidence="3">Aspartyl-phosphate phosphatase Spo0E family protein</fullName>
    </recommendedName>
</protein>
<accession>A0A9C7G9P5</accession>
<dbReference type="Gene3D" id="4.10.280.10">
    <property type="entry name" value="Helix-loop-helix DNA-binding domain"/>
    <property type="match status" value="1"/>
</dbReference>
<dbReference type="SUPFAM" id="SSF140500">
    <property type="entry name" value="BAS1536-like"/>
    <property type="match status" value="1"/>
</dbReference>
<dbReference type="GO" id="GO:0043937">
    <property type="term" value="P:regulation of sporulation"/>
    <property type="evidence" value="ECO:0007669"/>
    <property type="project" value="InterPro"/>
</dbReference>
<name>A0A9C7G9P5_9BACI</name>
<dbReference type="AlphaFoldDB" id="A0A9C7G9P5"/>
<keyword evidence="2" id="KW-1185">Reference proteome</keyword>
<evidence type="ECO:0000313" key="2">
    <source>
        <dbReference type="Proteomes" id="UP000789845"/>
    </source>
</evidence>
<reference evidence="1" key="1">
    <citation type="submission" date="2021-10" db="EMBL/GenBank/DDBJ databases">
        <authorList>
            <person name="Criscuolo A."/>
        </authorList>
    </citation>
    <scope>NUCLEOTIDE SEQUENCE</scope>
    <source>
        <strain evidence="1">CIP111885</strain>
    </source>
</reference>
<dbReference type="RefSeq" id="WP_230496830.1">
    <property type="nucleotide sequence ID" value="NZ_CAKJTG010000011.1"/>
</dbReference>
<organism evidence="1 2">
    <name type="scientific">Pseudoneobacillus rhizosphaerae</name>
    <dbReference type="NCBI Taxonomy" id="2880968"/>
    <lineage>
        <taxon>Bacteria</taxon>
        <taxon>Bacillati</taxon>
        <taxon>Bacillota</taxon>
        <taxon>Bacilli</taxon>
        <taxon>Bacillales</taxon>
        <taxon>Bacillaceae</taxon>
        <taxon>Pseudoneobacillus</taxon>
    </lineage>
</organism>
<dbReference type="GO" id="GO:0046983">
    <property type="term" value="F:protein dimerization activity"/>
    <property type="evidence" value="ECO:0007669"/>
    <property type="project" value="InterPro"/>
</dbReference>
<dbReference type="InterPro" id="IPR018540">
    <property type="entry name" value="Spo0E-like"/>
</dbReference>
<dbReference type="EMBL" id="CAKJTG010000011">
    <property type="protein sequence ID" value="CAG9608586.1"/>
    <property type="molecule type" value="Genomic_DNA"/>
</dbReference>